<name>W7YU18_9BACT</name>
<dbReference type="Gene3D" id="3.40.630.30">
    <property type="match status" value="1"/>
</dbReference>
<dbReference type="InterPro" id="IPR000182">
    <property type="entry name" value="GNAT_dom"/>
</dbReference>
<dbReference type="CDD" id="cd04301">
    <property type="entry name" value="NAT_SF"/>
    <property type="match status" value="1"/>
</dbReference>
<dbReference type="OrthoDB" id="9790865at2"/>
<evidence type="ECO:0000259" key="1">
    <source>
        <dbReference type="PROSITE" id="PS51186"/>
    </source>
</evidence>
<gene>
    <name evidence="2" type="ORF">JCM21142_134704</name>
</gene>
<dbReference type="RefSeq" id="WP_027472589.1">
    <property type="nucleotide sequence ID" value="NZ_BAMD01000165.1"/>
</dbReference>
<reference evidence="2 3" key="1">
    <citation type="journal article" date="2014" name="Genome Announc.">
        <title>Draft Genome Sequence of Cytophaga fermentans JCM 21142T, a Facultative Anaerobe Isolated from Marine Mud.</title>
        <authorList>
            <person name="Starns D."/>
            <person name="Oshima K."/>
            <person name="Suda W."/>
            <person name="Iino T."/>
            <person name="Yuki M."/>
            <person name="Inoue J."/>
            <person name="Kitamura K."/>
            <person name="Iida T."/>
            <person name="Darby A."/>
            <person name="Hattori M."/>
            <person name="Ohkuma M."/>
        </authorList>
    </citation>
    <scope>NUCLEOTIDE SEQUENCE [LARGE SCALE GENOMIC DNA]</scope>
    <source>
        <strain evidence="2 3">JCM 21142</strain>
    </source>
</reference>
<feature type="domain" description="N-acetyltransferase" evidence="1">
    <location>
        <begin position="8"/>
        <end position="162"/>
    </location>
</feature>
<dbReference type="Pfam" id="PF00583">
    <property type="entry name" value="Acetyltransf_1"/>
    <property type="match status" value="1"/>
</dbReference>
<dbReference type="InterPro" id="IPR016181">
    <property type="entry name" value="Acyl_CoA_acyltransferase"/>
</dbReference>
<dbReference type="Proteomes" id="UP000019402">
    <property type="component" value="Unassembled WGS sequence"/>
</dbReference>
<dbReference type="AlphaFoldDB" id="W7YU18"/>
<protein>
    <submittedName>
        <fullName evidence="2">Ribosomal-protein-alanine acetyltransferase</fullName>
    </submittedName>
</protein>
<keyword evidence="2" id="KW-0808">Transferase</keyword>
<evidence type="ECO:0000313" key="2">
    <source>
        <dbReference type="EMBL" id="GAF05939.1"/>
    </source>
</evidence>
<accession>W7YU18</accession>
<dbReference type="EMBL" id="BAMD01000165">
    <property type="protein sequence ID" value="GAF05939.1"/>
    <property type="molecule type" value="Genomic_DNA"/>
</dbReference>
<sequence length="164" mass="19131">MRNIEKDLEIREIKPTEYSFLNEMLYQAIFVADKKIVLPREIIEQPDLIKYIQDFGKTRDFCLVAEQYGKLLGAIWVRFIKGYGFVDNETPELSMAVLNGHRGNGIGKQLLTVMIDRLKDKQLKRVSLSVDRENFAYGFYRKHGFVDYLASEKSIIMTKKLIET</sequence>
<evidence type="ECO:0000313" key="3">
    <source>
        <dbReference type="Proteomes" id="UP000019402"/>
    </source>
</evidence>
<comment type="caution">
    <text evidence="2">The sequence shown here is derived from an EMBL/GenBank/DDBJ whole genome shotgun (WGS) entry which is preliminary data.</text>
</comment>
<dbReference type="SUPFAM" id="SSF55729">
    <property type="entry name" value="Acyl-CoA N-acyltransferases (Nat)"/>
    <property type="match status" value="1"/>
</dbReference>
<keyword evidence="3" id="KW-1185">Reference proteome</keyword>
<dbReference type="GO" id="GO:0016747">
    <property type="term" value="F:acyltransferase activity, transferring groups other than amino-acyl groups"/>
    <property type="evidence" value="ECO:0007669"/>
    <property type="project" value="InterPro"/>
</dbReference>
<dbReference type="STRING" id="869213.GCA_000517085_03118"/>
<organism evidence="2 3">
    <name type="scientific">Saccharicrinis fermentans DSM 9555 = JCM 21142</name>
    <dbReference type="NCBI Taxonomy" id="869213"/>
    <lineage>
        <taxon>Bacteria</taxon>
        <taxon>Pseudomonadati</taxon>
        <taxon>Bacteroidota</taxon>
        <taxon>Bacteroidia</taxon>
        <taxon>Marinilabiliales</taxon>
        <taxon>Marinilabiliaceae</taxon>
        <taxon>Saccharicrinis</taxon>
    </lineage>
</organism>
<proteinExistence type="predicted"/>
<dbReference type="eggNOG" id="COG0456">
    <property type="taxonomic scope" value="Bacteria"/>
</dbReference>
<dbReference type="PROSITE" id="PS51186">
    <property type="entry name" value="GNAT"/>
    <property type="match status" value="1"/>
</dbReference>